<dbReference type="AlphaFoldDB" id="W4LB58"/>
<name>W4LB58_ENTF1</name>
<comment type="caution">
    <text evidence="1">The sequence shown here is derived from an EMBL/GenBank/DDBJ whole genome shotgun (WGS) entry which is preliminary data.</text>
</comment>
<gene>
    <name evidence="1" type="ORF">ETSY1_31730</name>
</gene>
<dbReference type="HOGENOM" id="CLU_193486_0_0_7"/>
<evidence type="ECO:0000313" key="2">
    <source>
        <dbReference type="Proteomes" id="UP000019141"/>
    </source>
</evidence>
<sequence>MARTVKEIEQAVSELTKDQLAEFRAWYEKFDSDAWDRQIEEDVAAGKLDALADAAIADHKAGRTKRL</sequence>
<organism evidence="1 2">
    <name type="scientific">Entotheonella factor</name>
    <dbReference type="NCBI Taxonomy" id="1429438"/>
    <lineage>
        <taxon>Bacteria</taxon>
        <taxon>Pseudomonadati</taxon>
        <taxon>Nitrospinota/Tectimicrobiota group</taxon>
        <taxon>Candidatus Tectimicrobiota</taxon>
        <taxon>Candidatus Entotheonellia</taxon>
        <taxon>Candidatus Entotheonellales</taxon>
        <taxon>Candidatus Entotheonellaceae</taxon>
        <taxon>Candidatus Entotheonella</taxon>
    </lineage>
</organism>
<accession>W4LB58</accession>
<keyword evidence="2" id="KW-1185">Reference proteome</keyword>
<protein>
    <submittedName>
        <fullName evidence="1">Uncharacterized protein</fullName>
    </submittedName>
</protein>
<dbReference type="Proteomes" id="UP000019141">
    <property type="component" value="Unassembled WGS sequence"/>
</dbReference>
<reference evidence="1 2" key="1">
    <citation type="journal article" date="2014" name="Nature">
        <title>An environmental bacterial taxon with a large and distinct metabolic repertoire.</title>
        <authorList>
            <person name="Wilson M.C."/>
            <person name="Mori T."/>
            <person name="Ruckert C."/>
            <person name="Uria A.R."/>
            <person name="Helf M.J."/>
            <person name="Takada K."/>
            <person name="Gernert C."/>
            <person name="Steffens U.A."/>
            <person name="Heycke N."/>
            <person name="Schmitt S."/>
            <person name="Rinke C."/>
            <person name="Helfrich E.J."/>
            <person name="Brachmann A.O."/>
            <person name="Gurgui C."/>
            <person name="Wakimoto T."/>
            <person name="Kracht M."/>
            <person name="Crusemann M."/>
            <person name="Hentschel U."/>
            <person name="Abe I."/>
            <person name="Matsunaga S."/>
            <person name="Kalinowski J."/>
            <person name="Takeyama H."/>
            <person name="Piel J."/>
        </authorList>
    </citation>
    <scope>NUCLEOTIDE SEQUENCE [LARGE SCALE GENOMIC DNA]</scope>
    <source>
        <strain evidence="2">TSY1</strain>
    </source>
</reference>
<dbReference type="EMBL" id="AZHW01000950">
    <property type="protein sequence ID" value="ETW95169.1"/>
    <property type="molecule type" value="Genomic_DNA"/>
</dbReference>
<proteinExistence type="predicted"/>
<evidence type="ECO:0000313" key="1">
    <source>
        <dbReference type="EMBL" id="ETW95169.1"/>
    </source>
</evidence>